<keyword evidence="8" id="KW-1133">Transmembrane helix</keyword>
<dbReference type="PROSITE" id="PS00138">
    <property type="entry name" value="SUBTILASE_SER"/>
    <property type="match status" value="1"/>
</dbReference>
<feature type="compositionally biased region" description="Basic and acidic residues" evidence="7">
    <location>
        <begin position="1544"/>
        <end position="1563"/>
    </location>
</feature>
<name>A0ABU1T357_9ACTO</name>
<feature type="active site" description="Charge relay system" evidence="5">
    <location>
        <position position="412"/>
    </location>
</feature>
<evidence type="ECO:0000256" key="9">
    <source>
        <dbReference type="SAM" id="SignalP"/>
    </source>
</evidence>
<keyword evidence="8" id="KW-0812">Transmembrane</keyword>
<evidence type="ECO:0000256" key="5">
    <source>
        <dbReference type="PROSITE-ProRule" id="PRU01240"/>
    </source>
</evidence>
<dbReference type="NCBIfam" id="NF038128">
    <property type="entry name" value="choice_anch_J"/>
    <property type="match status" value="1"/>
</dbReference>
<feature type="compositionally biased region" description="Polar residues" evidence="7">
    <location>
        <begin position="905"/>
        <end position="919"/>
    </location>
</feature>
<evidence type="ECO:0000256" key="7">
    <source>
        <dbReference type="SAM" id="MobiDB-lite"/>
    </source>
</evidence>
<dbReference type="PRINTS" id="PR00723">
    <property type="entry name" value="SUBTILISIN"/>
</dbReference>
<dbReference type="InterPro" id="IPR023827">
    <property type="entry name" value="Peptidase_S8_Asp-AS"/>
</dbReference>
<dbReference type="Gene3D" id="1.20.1270.90">
    <property type="entry name" value="AF1782-like"/>
    <property type="match status" value="1"/>
</dbReference>
<keyword evidence="12" id="KW-1185">Reference proteome</keyword>
<dbReference type="PROSITE" id="PS51892">
    <property type="entry name" value="SUBTILASE"/>
    <property type="match status" value="1"/>
</dbReference>
<dbReference type="Gene3D" id="2.60.40.10">
    <property type="entry name" value="Immunoglobulins"/>
    <property type="match status" value="1"/>
</dbReference>
<dbReference type="InterPro" id="IPR015500">
    <property type="entry name" value="Peptidase_S8_subtilisin-rel"/>
</dbReference>
<dbReference type="PANTHER" id="PTHR43399:SF4">
    <property type="entry name" value="CELL WALL-ASSOCIATED PROTEASE"/>
    <property type="match status" value="1"/>
</dbReference>
<keyword evidence="4 5" id="KW-0720">Serine protease</keyword>
<accession>A0ABU1T357</accession>
<feature type="region of interest" description="Disordered" evidence="7">
    <location>
        <begin position="879"/>
        <end position="924"/>
    </location>
</feature>
<evidence type="ECO:0000256" key="4">
    <source>
        <dbReference type="ARBA" id="ARBA00022825"/>
    </source>
</evidence>
<dbReference type="InterPro" id="IPR051048">
    <property type="entry name" value="Peptidase_S8/S53_subtilisin"/>
</dbReference>
<dbReference type="Gene3D" id="2.60.40.1120">
    <property type="entry name" value="Carboxypeptidase-like, regulatory domain"/>
    <property type="match status" value="2"/>
</dbReference>
<dbReference type="InterPro" id="IPR036852">
    <property type="entry name" value="Peptidase_S8/S53_dom_sf"/>
</dbReference>
<evidence type="ECO:0000256" key="2">
    <source>
        <dbReference type="ARBA" id="ARBA00022670"/>
    </source>
</evidence>
<dbReference type="Proteomes" id="UP001266099">
    <property type="component" value="Unassembled WGS sequence"/>
</dbReference>
<dbReference type="PROSITE" id="PS00136">
    <property type="entry name" value="SUBTILASE_ASP"/>
    <property type="match status" value="1"/>
</dbReference>
<evidence type="ECO:0000256" key="1">
    <source>
        <dbReference type="ARBA" id="ARBA00011073"/>
    </source>
</evidence>
<evidence type="ECO:0000256" key="8">
    <source>
        <dbReference type="SAM" id="Phobius"/>
    </source>
</evidence>
<evidence type="ECO:0000313" key="12">
    <source>
        <dbReference type="Proteomes" id="UP001266099"/>
    </source>
</evidence>
<gene>
    <name evidence="11" type="ORF">J2S36_001282</name>
</gene>
<keyword evidence="9" id="KW-0732">Signal</keyword>
<feature type="active site" description="Charge relay system" evidence="5">
    <location>
        <position position="234"/>
    </location>
</feature>
<dbReference type="GO" id="GO:0016787">
    <property type="term" value="F:hydrolase activity"/>
    <property type="evidence" value="ECO:0007669"/>
    <property type="project" value="UniProtKB-KW"/>
</dbReference>
<keyword evidence="8" id="KW-0472">Membrane</keyword>
<keyword evidence="2 5" id="KW-0645">Protease</keyword>
<keyword evidence="3 5" id="KW-0378">Hydrolase</keyword>
<dbReference type="PANTHER" id="PTHR43399">
    <property type="entry name" value="SUBTILISIN-RELATED"/>
    <property type="match status" value="1"/>
</dbReference>
<dbReference type="Gene3D" id="2.60.120.200">
    <property type="match status" value="1"/>
</dbReference>
<feature type="transmembrane region" description="Helical" evidence="8">
    <location>
        <begin position="1609"/>
        <end position="1629"/>
    </location>
</feature>
<dbReference type="EC" id="3.4.21.-" evidence="11"/>
<dbReference type="Gene3D" id="3.40.50.200">
    <property type="entry name" value="Peptidase S8/S53 domain"/>
    <property type="match status" value="1"/>
</dbReference>
<organism evidence="11 12">
    <name type="scientific">Arcanobacterium hippocoleae</name>
    <dbReference type="NCBI Taxonomy" id="149017"/>
    <lineage>
        <taxon>Bacteria</taxon>
        <taxon>Bacillati</taxon>
        <taxon>Actinomycetota</taxon>
        <taxon>Actinomycetes</taxon>
        <taxon>Actinomycetales</taxon>
        <taxon>Actinomycetaceae</taxon>
        <taxon>Arcanobacterium</taxon>
    </lineage>
</organism>
<evidence type="ECO:0000259" key="10">
    <source>
        <dbReference type="Pfam" id="PF00082"/>
    </source>
</evidence>
<dbReference type="Pfam" id="PF00082">
    <property type="entry name" value="Peptidase_S8"/>
    <property type="match status" value="1"/>
</dbReference>
<feature type="active site" description="Charge relay system" evidence="5">
    <location>
        <position position="193"/>
    </location>
</feature>
<dbReference type="Gene3D" id="2.60.120.260">
    <property type="entry name" value="Galactose-binding domain-like"/>
    <property type="match status" value="1"/>
</dbReference>
<dbReference type="InterPro" id="IPR013783">
    <property type="entry name" value="Ig-like_fold"/>
</dbReference>
<feature type="chain" id="PRO_5046510555" evidence="9">
    <location>
        <begin position="27"/>
        <end position="1640"/>
    </location>
</feature>
<dbReference type="EMBL" id="JAVDUJ010000001">
    <property type="protein sequence ID" value="MDR6939739.1"/>
    <property type="molecule type" value="Genomic_DNA"/>
</dbReference>
<dbReference type="RefSeq" id="WP_309956647.1">
    <property type="nucleotide sequence ID" value="NZ_JAVDUJ010000001.1"/>
</dbReference>
<dbReference type="InterPro" id="IPR023828">
    <property type="entry name" value="Peptidase_S8_Ser-AS"/>
</dbReference>
<sequence length="1640" mass="177025">MYRHAKRALMALSLWAVAATSFVSTAQIAVAANIAGEISESADNSWHSVIVVMQDQEESGDRPAVTAEEKIEHVEGLIDTAKNSQQNVLDQLAYETERNRAREVESLYVVNAVSATVTKEVALSLAKTPGVAEVKVDHKIAADPVIEDSGARLSSFGERSAAKHVPWNLQQIGVSEDLQGKYNGTGITVGIIDSGVDVSHPGLKAKWRGNTGDKSLSWFDPVGNSPDPVDSSGHGTHVIGTILGSDPNEASLIGIAPNANFIAARVFDQNGETNDTRLLKAMQWMLAPVDRNGKAHPELAPRIVNNSWGTSSTNELLRDALKQWRDAGILPVFSAGNVGENTPGGKGSITQPASFPEAFAVGALRSDDLVAKFSLRGPSRFTSNPKPDIVAPGVNIRSSHLQHKMKILSGTSMAAPHVTGVAALVLSANPKLKLTELEEILKNSATALTDLTHVDTPNHAYGVGKVNAALAVEMALPGQKIGSIQGNVYVRGVDADAPKIAHSPVRVFYQATTTDLTARVTDDSGNENVTLKIMNKANGSRSHAMKLIAGNKISGTYEFVISPQTLQGDDAAYQICAVDRTKKEACTQEYAFEQKSAVQIGWKEDFEAGTDGFEMGGETPMWMWGKPADSLKPAASGEKIVAVGLDGNGYKGMKDSVLITPPISLGKTDRAALSFKHWFDLDNYEYATYDTAEVWIGEVNGKTGEVTWEEKPQRVYKNRVADWERAQLDLLKYQGKTIRVMFGVRGVWKAEHDTSGWFIDDIAVEKAQESKPSKIDNDLTIDKFPNGRTLISFLPLKDQNVSAYRLYRAHDNGTFAKVKELTGTEIQKYAIRFNDYPTPQKGTYTYYVTAVAGATESDPSETLQRTFTQGKEIKSFNFESDEQGWKSEPDSKNNVFERGVPNVPDAQNNGKAPMSTQMAGKNPDSPNVFATVLNDYRKSKSTYTLISPEMDLSGYTDVTMYWQQWFNTRGRNGFDEWNSYDDDIAHVYVRSNGGAWKEIFTLDEKKIDEKDPADKKTQLRIGNAWHVDGVKLPQESLGKKTQVRFVLNTGSEITDFSGGWYIDDVIFADTADAQIPDPKPGTAQAHLAVQGGEDLPLPHLGALASVSSRMSAHDASVSDSWVPVREGTVELLERGAKVSTEAGSGAYLLRGSTGKVTVLAQAPGYKPASVVVELVDGEIVKRDFHLEQAKEQTITFTVKDHAGKSVPDARLTVYKKDDSKPVSTFEVEKAVTAKLLPGMYFVRVGAPGYLETNRSFEVLDGANSPLEIQLAAAVPHGAPKWIAYDSGNTDSALITMAAGKTAAVMFDAGKGDYVTSARFFVYRTSVAQDFEWTLWDADDIDGLPGKMLVGPVKAHVAAGSGGEWIEVAMPYPVAVNGSYYVSYTQLTDGKERISLGIDAKADGTDRSFKLINGAWGTPDEKGQFMINARVASFSAVVPAPSVNTDDLRTAVAAGAALQESDYTPETWQVFAAALANARDVLAAPQSQKEVTAAVTALRAAQTKLVKKPDPVAPVPGGAEKPVDPIVPAPGKEEQPVDPVAPVPGKEKKPDSAMETPENKEKADSLIPGKSAIVDKADQPGADQSAKDQNATEMKSSGAKARLSSTGATVSPLLAGALLVFLLGFTIVYLRKVNFAQVNNR</sequence>
<dbReference type="SUPFAM" id="SSF52743">
    <property type="entry name" value="Subtilisin-like"/>
    <property type="match status" value="1"/>
</dbReference>
<dbReference type="InterPro" id="IPR000209">
    <property type="entry name" value="Peptidase_S8/S53_dom"/>
</dbReference>
<protein>
    <submittedName>
        <fullName evidence="11">Bacillopeptidase F</fullName>
        <ecNumber evidence="11">3.4.21.-</ecNumber>
    </submittedName>
</protein>
<feature type="region of interest" description="Disordered" evidence="7">
    <location>
        <begin position="1507"/>
        <end position="1597"/>
    </location>
</feature>
<evidence type="ECO:0000313" key="11">
    <source>
        <dbReference type="EMBL" id="MDR6939739.1"/>
    </source>
</evidence>
<feature type="signal peptide" evidence="9">
    <location>
        <begin position="1"/>
        <end position="26"/>
    </location>
</feature>
<comment type="similarity">
    <text evidence="1 5 6">Belongs to the peptidase S8 family.</text>
</comment>
<proteinExistence type="inferred from homology"/>
<reference evidence="11 12" key="1">
    <citation type="submission" date="2023-07" db="EMBL/GenBank/DDBJ databases">
        <title>Sequencing the genomes of 1000 actinobacteria strains.</title>
        <authorList>
            <person name="Klenk H.-P."/>
        </authorList>
    </citation>
    <scope>NUCLEOTIDE SEQUENCE [LARGE SCALE GENOMIC DNA]</scope>
    <source>
        <strain evidence="11 12">DSM 15539</strain>
    </source>
</reference>
<evidence type="ECO:0000256" key="6">
    <source>
        <dbReference type="RuleBase" id="RU003355"/>
    </source>
</evidence>
<comment type="caution">
    <text evidence="11">The sequence shown here is derived from an EMBL/GenBank/DDBJ whole genome shotgun (WGS) entry which is preliminary data.</text>
</comment>
<feature type="domain" description="Peptidase S8/S53" evidence="10">
    <location>
        <begin position="184"/>
        <end position="464"/>
    </location>
</feature>
<evidence type="ECO:0000256" key="3">
    <source>
        <dbReference type="ARBA" id="ARBA00022801"/>
    </source>
</evidence>